<keyword evidence="3" id="KW-1185">Reference proteome</keyword>
<keyword evidence="1" id="KW-0472">Membrane</keyword>
<keyword evidence="1" id="KW-1133">Transmembrane helix</keyword>
<protein>
    <submittedName>
        <fullName evidence="2">Uncharacterized protein</fullName>
    </submittedName>
</protein>
<keyword evidence="1" id="KW-0812">Transmembrane</keyword>
<dbReference type="Proteomes" id="UP001497472">
    <property type="component" value="Unassembled WGS sequence"/>
</dbReference>
<evidence type="ECO:0000313" key="3">
    <source>
        <dbReference type="Proteomes" id="UP001497472"/>
    </source>
</evidence>
<dbReference type="EMBL" id="CAVLEF010000009">
    <property type="protein sequence ID" value="CAK1547328.1"/>
    <property type="molecule type" value="Genomic_DNA"/>
</dbReference>
<reference evidence="2 3" key="1">
    <citation type="submission" date="2023-11" db="EMBL/GenBank/DDBJ databases">
        <authorList>
            <person name="Okamura Y."/>
        </authorList>
    </citation>
    <scope>NUCLEOTIDE SEQUENCE [LARGE SCALE GENOMIC DNA]</scope>
</reference>
<accession>A0AAV1JED4</accession>
<evidence type="ECO:0000256" key="1">
    <source>
        <dbReference type="SAM" id="Phobius"/>
    </source>
</evidence>
<proteinExistence type="predicted"/>
<sequence length="168" mass="19208">MENHPRRRRGRPRANANQVIAQPAFAPRSNTSSFFDNLCSFLILSSLLAIIYLLLEHHCTVCKSKCDVYSITKGLNDINHNLTDMKNSYTYLESRILKFSEELPKIEGQVEILEALANTLERGDIGWNPKKHLALPNVDVYLNSKPNRLRKNYTNSFESTKSVKVNVD</sequence>
<evidence type="ECO:0000313" key="2">
    <source>
        <dbReference type="EMBL" id="CAK1547328.1"/>
    </source>
</evidence>
<gene>
    <name evidence="2" type="ORF">LNINA_LOCUS6808</name>
</gene>
<name>A0AAV1JED4_9NEOP</name>
<feature type="transmembrane region" description="Helical" evidence="1">
    <location>
        <begin position="34"/>
        <end position="55"/>
    </location>
</feature>
<organism evidence="2 3">
    <name type="scientific">Leptosia nina</name>
    <dbReference type="NCBI Taxonomy" id="320188"/>
    <lineage>
        <taxon>Eukaryota</taxon>
        <taxon>Metazoa</taxon>
        <taxon>Ecdysozoa</taxon>
        <taxon>Arthropoda</taxon>
        <taxon>Hexapoda</taxon>
        <taxon>Insecta</taxon>
        <taxon>Pterygota</taxon>
        <taxon>Neoptera</taxon>
        <taxon>Endopterygota</taxon>
        <taxon>Lepidoptera</taxon>
        <taxon>Glossata</taxon>
        <taxon>Ditrysia</taxon>
        <taxon>Papilionoidea</taxon>
        <taxon>Pieridae</taxon>
        <taxon>Pierinae</taxon>
        <taxon>Leptosia</taxon>
    </lineage>
</organism>
<dbReference type="AlphaFoldDB" id="A0AAV1JED4"/>
<comment type="caution">
    <text evidence="2">The sequence shown here is derived from an EMBL/GenBank/DDBJ whole genome shotgun (WGS) entry which is preliminary data.</text>
</comment>